<comment type="similarity">
    <text evidence="3">Belongs to the telombin family.</text>
</comment>
<dbReference type="SUPFAM" id="SSF50249">
    <property type="entry name" value="Nucleic acid-binding proteins"/>
    <property type="match status" value="1"/>
</dbReference>
<evidence type="ECO:0000256" key="6">
    <source>
        <dbReference type="ARBA" id="ARBA00022895"/>
    </source>
</evidence>
<dbReference type="InterPro" id="IPR011564">
    <property type="entry name" value="Telomer_end-bd_POT1/Cdc13"/>
</dbReference>
<reference evidence="11" key="1">
    <citation type="submission" date="2021-01" db="EMBL/GenBank/DDBJ databases">
        <authorList>
            <person name="Kaushik A."/>
        </authorList>
    </citation>
    <scope>NUCLEOTIDE SEQUENCE</scope>
    <source>
        <strain evidence="11">Type strain: AG8-Rh-89/</strain>
    </source>
</reference>
<keyword evidence="6" id="KW-0779">Telomere</keyword>
<evidence type="ECO:0000256" key="1">
    <source>
        <dbReference type="ARBA" id="ARBA00004123"/>
    </source>
</evidence>
<dbReference type="AlphaFoldDB" id="A0A8H3CX64"/>
<accession>A0A8H3CX64</accession>
<evidence type="ECO:0000256" key="7">
    <source>
        <dbReference type="ARBA" id="ARBA00023125"/>
    </source>
</evidence>
<dbReference type="GO" id="GO:0016233">
    <property type="term" value="P:telomere capping"/>
    <property type="evidence" value="ECO:0007669"/>
    <property type="project" value="TreeGrafter"/>
</dbReference>
<dbReference type="InterPro" id="IPR012340">
    <property type="entry name" value="NA-bd_OB-fold"/>
</dbReference>
<dbReference type="PANTHER" id="PTHR14513:SF0">
    <property type="entry name" value="PROTECTION OF TELOMERES PROTEIN 1"/>
    <property type="match status" value="1"/>
</dbReference>
<evidence type="ECO:0000259" key="10">
    <source>
        <dbReference type="SMART" id="SM00976"/>
    </source>
</evidence>
<gene>
    <name evidence="11" type="ORF">RDB_LOCUS97312</name>
</gene>
<organism evidence="11 12">
    <name type="scientific">Rhizoctonia solani</name>
    <dbReference type="NCBI Taxonomy" id="456999"/>
    <lineage>
        <taxon>Eukaryota</taxon>
        <taxon>Fungi</taxon>
        <taxon>Dikarya</taxon>
        <taxon>Basidiomycota</taxon>
        <taxon>Agaricomycotina</taxon>
        <taxon>Agaricomycetes</taxon>
        <taxon>Cantharellales</taxon>
        <taxon>Ceratobasidiaceae</taxon>
        <taxon>Rhizoctonia</taxon>
    </lineage>
</organism>
<dbReference type="GO" id="GO:0010521">
    <property type="term" value="F:telomerase inhibitor activity"/>
    <property type="evidence" value="ECO:0007669"/>
    <property type="project" value="TreeGrafter"/>
</dbReference>
<evidence type="ECO:0000256" key="4">
    <source>
        <dbReference type="ARBA" id="ARBA00015253"/>
    </source>
</evidence>
<feature type="compositionally biased region" description="Low complexity" evidence="9">
    <location>
        <begin position="147"/>
        <end position="161"/>
    </location>
</feature>
<keyword evidence="8" id="KW-0539">Nucleus</keyword>
<evidence type="ECO:0000256" key="8">
    <source>
        <dbReference type="ARBA" id="ARBA00023242"/>
    </source>
</evidence>
<feature type="region of interest" description="Disordered" evidence="9">
    <location>
        <begin position="131"/>
        <end position="284"/>
    </location>
</feature>
<dbReference type="Gene3D" id="2.40.50.140">
    <property type="entry name" value="Nucleic acid-binding proteins"/>
    <property type="match status" value="2"/>
</dbReference>
<evidence type="ECO:0000313" key="11">
    <source>
        <dbReference type="EMBL" id="CAE6503153.1"/>
    </source>
</evidence>
<dbReference type="GO" id="GO:0032210">
    <property type="term" value="P:regulation of telomere maintenance via telomerase"/>
    <property type="evidence" value="ECO:0007669"/>
    <property type="project" value="TreeGrafter"/>
</dbReference>
<dbReference type="EMBL" id="CAJMWZ010005278">
    <property type="protein sequence ID" value="CAE6503153.1"/>
    <property type="molecule type" value="Genomic_DNA"/>
</dbReference>
<sequence>MPTNAAPLFDPALEVAADKIEKLATDLLSRSHISVTPIMCWESTPTNPITKYAFRTDDKLELEIHFNKDPRLVHLQRVLVCLKGAGIERRPTLKHPKLPFKLVFPEGVVLQVGGQIKDTFPVRLSSPEVPSWFKSQTIPPSSPIPSSPTTYASSPTHTSSPQRASSPPHSRTKPEPSIQREFSRPATGSSPSMNRLRMVTPPAQHSYAPPPQDWVGSTTTGKRSRQSTEGVSMSDIRPEPAIRSRGVAGPVEDQSEALSANNSMAQRPKKKRRRTKKSLAPERNPALDMTAGCWSPLGGKYLPLAELNGKVGTKVSVIGLVRGISLPSTTRNGDWMVSTELLDPSTPDTPAFTVNLFLPESSKDCIPNVKAGDILMLRKLTIVNFNGRACGTGYGDSFQWAGYSPSQKVHFHSAHRTFLDEEHCFFLAPGEEELQYAARLADWWSALQELAKSKPEGVPTLMSQPKGRSLITLSEARVDVFFNCIVEILYTIPPGDQCAEIFVTDYTIHNQFFTRRPSGEADPKEKTKVYGKRVLKVVLWGNTQLAHARELETPGYYYIDNLRVKLDSKGYFEGHLQDDRRKIDKLRKDDPLLADLLKRRQEYIDNPPSLEGETSWRGTDGRDSNLYSAGDLLPPPSLPPKRLEPKQQGPAVTSLSYYHIIQVPIQKILGHPTCPEVFRLRGRITAFEPYKLENFSVRYCTKCRTDLLPEYKACFDCADFDRRYVAYEYRFQMVIEEETANATGYRATLVVDVSGKEAETFLSGLPPVDLRSSKEATRLRQRLGPVLGTLEAYQLDIMEDNSLKALTHGLYFDMLIFSHISEHKNEGSLDNKRYKLWGTKLIPAEVPA</sequence>
<evidence type="ECO:0000313" key="12">
    <source>
        <dbReference type="Proteomes" id="UP000663850"/>
    </source>
</evidence>
<dbReference type="InterPro" id="IPR028389">
    <property type="entry name" value="POT1"/>
</dbReference>
<dbReference type="GO" id="GO:0098505">
    <property type="term" value="F:G-rich strand telomeric DNA binding"/>
    <property type="evidence" value="ECO:0007669"/>
    <property type="project" value="TreeGrafter"/>
</dbReference>
<feature type="domain" description="Telomeric single stranded DNA binding POT1/Cdc13" evidence="10">
    <location>
        <begin position="301"/>
        <end position="445"/>
    </location>
</feature>
<evidence type="ECO:0000256" key="9">
    <source>
        <dbReference type="SAM" id="MobiDB-lite"/>
    </source>
</evidence>
<evidence type="ECO:0000256" key="2">
    <source>
        <dbReference type="ARBA" id="ARBA00004574"/>
    </source>
</evidence>
<dbReference type="GO" id="GO:0000783">
    <property type="term" value="C:nuclear telomere cap complex"/>
    <property type="evidence" value="ECO:0007669"/>
    <property type="project" value="TreeGrafter"/>
</dbReference>
<proteinExistence type="inferred from homology"/>
<feature type="compositionally biased region" description="Polar residues" evidence="9">
    <location>
        <begin position="256"/>
        <end position="265"/>
    </location>
</feature>
<protein>
    <recommendedName>
        <fullName evidence="4">Protection of telomeres protein 1</fullName>
    </recommendedName>
</protein>
<dbReference type="SMART" id="SM00976">
    <property type="entry name" value="Telo_bind"/>
    <property type="match status" value="1"/>
</dbReference>
<dbReference type="Pfam" id="PF16686">
    <property type="entry name" value="POT1PC"/>
    <property type="match status" value="1"/>
</dbReference>
<dbReference type="PANTHER" id="PTHR14513">
    <property type="entry name" value="PROTECTION OF TELOMERES 1"/>
    <property type="match status" value="1"/>
</dbReference>
<name>A0A8H3CX64_9AGAM</name>
<comment type="subcellular location">
    <subcellularLocation>
        <location evidence="2">Chromosome</location>
        <location evidence="2">Telomere</location>
    </subcellularLocation>
    <subcellularLocation>
        <location evidence="1">Nucleus</location>
    </subcellularLocation>
</comment>
<feature type="compositionally biased region" description="Basic residues" evidence="9">
    <location>
        <begin position="267"/>
        <end position="277"/>
    </location>
</feature>
<evidence type="ECO:0000256" key="5">
    <source>
        <dbReference type="ARBA" id="ARBA00022454"/>
    </source>
</evidence>
<dbReference type="Proteomes" id="UP000663850">
    <property type="component" value="Unassembled WGS sequence"/>
</dbReference>
<evidence type="ECO:0000256" key="3">
    <source>
        <dbReference type="ARBA" id="ARBA00008442"/>
    </source>
</evidence>
<dbReference type="InterPro" id="IPR032042">
    <property type="entry name" value="POT1PC"/>
</dbReference>
<dbReference type="Pfam" id="PF02765">
    <property type="entry name" value="POT1"/>
    <property type="match status" value="1"/>
</dbReference>
<dbReference type="CDD" id="cd04497">
    <property type="entry name" value="hPOT1_OB1_like"/>
    <property type="match status" value="1"/>
</dbReference>
<keyword evidence="7" id="KW-0238">DNA-binding</keyword>
<comment type="caution">
    <text evidence="11">The sequence shown here is derived from an EMBL/GenBank/DDBJ whole genome shotgun (WGS) entry which is preliminary data.</text>
</comment>
<keyword evidence="5" id="KW-0158">Chromosome</keyword>
<feature type="compositionally biased region" description="Polar residues" evidence="9">
    <location>
        <begin position="215"/>
        <end position="231"/>
    </location>
</feature>